<dbReference type="STRING" id="279238.Saro_1561"/>
<dbReference type="GO" id="GO:0006633">
    <property type="term" value="P:fatty acid biosynthetic process"/>
    <property type="evidence" value="ECO:0007669"/>
    <property type="project" value="TreeGrafter"/>
</dbReference>
<organism evidence="4 5">
    <name type="scientific">Novosphingobium aromaticivorans (strain ATCC 700278 / DSM 12444 / CCUG 56034 / CIP 105152 / NBRC 16084 / F199)</name>
    <dbReference type="NCBI Taxonomy" id="279238"/>
    <lineage>
        <taxon>Bacteria</taxon>
        <taxon>Pseudomonadati</taxon>
        <taxon>Pseudomonadota</taxon>
        <taxon>Alphaproteobacteria</taxon>
        <taxon>Sphingomonadales</taxon>
        <taxon>Sphingomonadaceae</taxon>
        <taxon>Novosphingobium</taxon>
    </lineage>
</organism>
<gene>
    <name evidence="4" type="ordered locus">Saro_1561</name>
</gene>
<accession>Q2G822</accession>
<dbReference type="eggNOG" id="COG1028">
    <property type="taxonomic scope" value="Bacteria"/>
</dbReference>
<dbReference type="AlphaFoldDB" id="Q2G822"/>
<dbReference type="NCBIfam" id="NF005067">
    <property type="entry name" value="PRK06484.1"/>
    <property type="match status" value="1"/>
</dbReference>
<feature type="domain" description="Ketoreductase" evidence="3">
    <location>
        <begin position="11"/>
        <end position="190"/>
    </location>
</feature>
<keyword evidence="5" id="KW-1185">Reference proteome</keyword>
<evidence type="ECO:0000256" key="2">
    <source>
        <dbReference type="ARBA" id="ARBA00023002"/>
    </source>
</evidence>
<dbReference type="Proteomes" id="UP000009134">
    <property type="component" value="Chromosome"/>
</dbReference>
<dbReference type="CDD" id="cd05233">
    <property type="entry name" value="SDR_c"/>
    <property type="match status" value="2"/>
</dbReference>
<sequence>MEAKQREGRARLVLVTGAARGIGLACAHRFARAGDRVVMADRDLAACTFEAERLGSRHVALQLDVSDEAAVEHAMDGLLQQFGAFDVVINNAGVVDRFARPLLDVPPEDIDRLIGVNLEGPYLVVRAALRTILAGRRGAAIVNVASGAALRALPGRAAYSMTKAGVIGMTRAMAIELGPQGIAVNAVLPGYIDTEILLALEREGKFDRAAAAGAIPMGRLGRTDEIAEAVHYLARGGYHCGSLLSVDGGVDAYGGSGKASTAVMPHRPVRAGDVACVTGGASGIGAVVADRLAGLGWLVAIIDSREIADGPHPAWQADIASEASVESAMAGIAGQLGPVTLLVNNAGIVEPMAKSADQALADFRRTIDVNVKGTIHASRAAARQMIGAGGGAIVNLSSITASLGLPGRNAYCASKSAVTMLTRSLACEWAAHGIRVNAVAPGYILTPAVQALLASGERDMNSVVRRIPVARLGQPDEVADAIAFLASDAASYVTGATLQVDGGYLASGHPPDGPMP</sequence>
<keyword evidence="2" id="KW-0560">Oxidoreductase</keyword>
<evidence type="ECO:0000313" key="4">
    <source>
        <dbReference type="EMBL" id="ABD26001.1"/>
    </source>
</evidence>
<dbReference type="InterPro" id="IPR002347">
    <property type="entry name" value="SDR_fam"/>
</dbReference>
<dbReference type="PRINTS" id="PR00080">
    <property type="entry name" value="SDRFAMILY"/>
</dbReference>
<dbReference type="Pfam" id="PF13561">
    <property type="entry name" value="adh_short_C2"/>
    <property type="match status" value="2"/>
</dbReference>
<dbReference type="HOGENOM" id="CLU_040287_0_0_5"/>
<evidence type="ECO:0000259" key="3">
    <source>
        <dbReference type="SMART" id="SM00822"/>
    </source>
</evidence>
<dbReference type="GO" id="GO:0016616">
    <property type="term" value="F:oxidoreductase activity, acting on the CH-OH group of donors, NAD or NADP as acceptor"/>
    <property type="evidence" value="ECO:0007669"/>
    <property type="project" value="UniProtKB-ARBA"/>
</dbReference>
<reference evidence="5" key="1">
    <citation type="submission" date="2006-01" db="EMBL/GenBank/DDBJ databases">
        <title>Complete sequence of Novosphingobium aromaticivorans DSM 12444.</title>
        <authorList>
            <consortium name="US DOE Joint Genome Institute"/>
            <person name="Copeland A."/>
            <person name="Lucas S."/>
            <person name="Lapidus A."/>
            <person name="Barry K."/>
            <person name="Detter J.C."/>
            <person name="Glavina T."/>
            <person name="Hammon N."/>
            <person name="Israni S."/>
            <person name="Pitluck S."/>
            <person name="Chain P."/>
            <person name="Malfatti S."/>
            <person name="Shin M."/>
            <person name="Vergez L."/>
            <person name="Schmutz J."/>
            <person name="Larimer F."/>
            <person name="Land M."/>
            <person name="Kyrpides N."/>
            <person name="Ivanova N."/>
            <person name="Fredrickson J."/>
            <person name="Balkwill D."/>
            <person name="Romine M.F."/>
            <person name="Richardson P."/>
        </authorList>
    </citation>
    <scope>NUCLEOTIDE SEQUENCE [LARGE SCALE GENOMIC DNA]</scope>
    <source>
        <strain evidence="5">ATCC 700278 / DSM 12444 / CCUG 56034 / CIP 105152 / NBRC 16084 / F199</strain>
    </source>
</reference>
<dbReference type="SUPFAM" id="SSF51735">
    <property type="entry name" value="NAD(P)-binding Rossmann-fold domains"/>
    <property type="match status" value="2"/>
</dbReference>
<dbReference type="PRINTS" id="PR00081">
    <property type="entry name" value="GDHRDH"/>
</dbReference>
<dbReference type="PROSITE" id="PS00061">
    <property type="entry name" value="ADH_SHORT"/>
    <property type="match status" value="2"/>
</dbReference>
<dbReference type="KEGG" id="nar:Saro_1561"/>
<dbReference type="InterPro" id="IPR036291">
    <property type="entry name" value="NAD(P)-bd_dom_sf"/>
</dbReference>
<dbReference type="PANTHER" id="PTHR42760">
    <property type="entry name" value="SHORT-CHAIN DEHYDROGENASES/REDUCTASES FAMILY MEMBER"/>
    <property type="match status" value="1"/>
</dbReference>
<dbReference type="RefSeq" id="WP_011445211.1">
    <property type="nucleotide sequence ID" value="NC_007794.1"/>
</dbReference>
<dbReference type="PANTHER" id="PTHR42760:SF133">
    <property type="entry name" value="3-OXOACYL-[ACYL-CARRIER-PROTEIN] REDUCTASE"/>
    <property type="match status" value="1"/>
</dbReference>
<dbReference type="InterPro" id="IPR020904">
    <property type="entry name" value="Sc_DH/Rdtase_CS"/>
</dbReference>
<dbReference type="InterPro" id="IPR057326">
    <property type="entry name" value="KR_dom"/>
</dbReference>
<evidence type="ECO:0000313" key="5">
    <source>
        <dbReference type="Proteomes" id="UP000009134"/>
    </source>
</evidence>
<protein>
    <submittedName>
        <fullName evidence="4">Short-chain dehydrogenase/reductase SDR</fullName>
    </submittedName>
</protein>
<proteinExistence type="inferred from homology"/>
<dbReference type="FunFam" id="3.40.50.720:FF:000084">
    <property type="entry name" value="Short-chain dehydrogenase reductase"/>
    <property type="match status" value="2"/>
</dbReference>
<dbReference type="SMART" id="SM00822">
    <property type="entry name" value="PKS_KR"/>
    <property type="match status" value="1"/>
</dbReference>
<dbReference type="Gene3D" id="3.40.50.720">
    <property type="entry name" value="NAD(P)-binding Rossmann-like Domain"/>
    <property type="match status" value="2"/>
</dbReference>
<dbReference type="GO" id="GO:0048038">
    <property type="term" value="F:quinone binding"/>
    <property type="evidence" value="ECO:0007669"/>
    <property type="project" value="TreeGrafter"/>
</dbReference>
<dbReference type="EMBL" id="CP000248">
    <property type="protein sequence ID" value="ABD26001.1"/>
    <property type="molecule type" value="Genomic_DNA"/>
</dbReference>
<evidence type="ECO:0000256" key="1">
    <source>
        <dbReference type="ARBA" id="ARBA00006484"/>
    </source>
</evidence>
<comment type="similarity">
    <text evidence="1">Belongs to the short-chain dehydrogenases/reductases (SDR) family.</text>
</comment>
<name>Q2G822_NOVAD</name>